<comment type="caution">
    <text evidence="3">The sequence shown here is derived from an EMBL/GenBank/DDBJ whole genome shotgun (WGS) entry which is preliminary data.</text>
</comment>
<evidence type="ECO:0000256" key="2">
    <source>
        <dbReference type="SAM" id="SignalP"/>
    </source>
</evidence>
<name>A0A4Q0I187_9FIRM</name>
<feature type="chain" id="PRO_5038710182" description="Lipoprotein" evidence="2">
    <location>
        <begin position="20"/>
        <end position="277"/>
    </location>
</feature>
<dbReference type="InterPro" id="IPR058087">
    <property type="entry name" value="XAC2610_dom"/>
</dbReference>
<feature type="compositionally biased region" description="Basic and acidic residues" evidence="1">
    <location>
        <begin position="24"/>
        <end position="58"/>
    </location>
</feature>
<feature type="signal peptide" evidence="2">
    <location>
        <begin position="1"/>
        <end position="19"/>
    </location>
</feature>
<keyword evidence="2" id="KW-0732">Signal</keyword>
<dbReference type="RefSeq" id="WP_069193722.1">
    <property type="nucleotide sequence ID" value="NZ_RLII01000033.1"/>
</dbReference>
<keyword evidence="4" id="KW-1185">Reference proteome</keyword>
<sequence>MKVKRLAIVIMFLCLTLFGGCTTEQKKEGADPNNKIEDAKKEDSNSSESEKTENKTDQNELESSEDLKESFTIDIGDGKHSFKVVMEARPFEAGEEAEFFDSTLNISIYDINDLSSPVQVIEEQTFDSLFKDYEIVDANFDGYMDFCYVYNRGNANYYCKFWIWDPESKSFTESPDLGEVSMPQFNNDLKVVKGYWRSSAASNETRYYKYIDGKLTCVRYLEMGDPDSEGMQTLRVEDYVDGKLVEVFREKALLTTDYEGEVYDRFFLWLDINYHGE</sequence>
<evidence type="ECO:0000313" key="3">
    <source>
        <dbReference type="EMBL" id="RXE57841.1"/>
    </source>
</evidence>
<dbReference type="PROSITE" id="PS51257">
    <property type="entry name" value="PROKAR_LIPOPROTEIN"/>
    <property type="match status" value="1"/>
</dbReference>
<dbReference type="AlphaFoldDB" id="A0A4Q0I187"/>
<protein>
    <recommendedName>
        <fullName evidence="5">Lipoprotein</fullName>
    </recommendedName>
</protein>
<dbReference type="OrthoDB" id="2086649at2"/>
<gene>
    <name evidence="3" type="ORF">EFD62_15535</name>
</gene>
<dbReference type="Proteomes" id="UP000289166">
    <property type="component" value="Unassembled WGS sequence"/>
</dbReference>
<evidence type="ECO:0008006" key="5">
    <source>
        <dbReference type="Google" id="ProtNLM"/>
    </source>
</evidence>
<dbReference type="NCBIfam" id="NF047539">
    <property type="entry name" value="XAC2610_fam"/>
    <property type="match status" value="1"/>
</dbReference>
<reference evidence="4" key="1">
    <citation type="submission" date="2018-11" db="EMBL/GenBank/DDBJ databases">
        <title>Genome sequencing of a novel mesophilic and cellulolytic organism within the genus Hungateiclostridium.</title>
        <authorList>
            <person name="Rettenmaier R."/>
            <person name="Liebl W."/>
            <person name="Zverlov V."/>
        </authorList>
    </citation>
    <scope>NUCLEOTIDE SEQUENCE [LARGE SCALE GENOMIC DNA]</scope>
    <source>
        <strain evidence="4">N2K1</strain>
    </source>
</reference>
<dbReference type="EMBL" id="RLII01000033">
    <property type="protein sequence ID" value="RXE57841.1"/>
    <property type="molecule type" value="Genomic_DNA"/>
</dbReference>
<evidence type="ECO:0000313" key="4">
    <source>
        <dbReference type="Proteomes" id="UP000289166"/>
    </source>
</evidence>
<proteinExistence type="predicted"/>
<accession>A0A4Q0I187</accession>
<organism evidence="3 4">
    <name type="scientific">Acetivibrio mesophilus</name>
    <dbReference type="NCBI Taxonomy" id="2487273"/>
    <lineage>
        <taxon>Bacteria</taxon>
        <taxon>Bacillati</taxon>
        <taxon>Bacillota</taxon>
        <taxon>Clostridia</taxon>
        <taxon>Eubacteriales</taxon>
        <taxon>Oscillospiraceae</taxon>
        <taxon>Acetivibrio</taxon>
    </lineage>
</organism>
<feature type="region of interest" description="Disordered" evidence="1">
    <location>
        <begin position="24"/>
        <end position="67"/>
    </location>
</feature>
<evidence type="ECO:0000256" key="1">
    <source>
        <dbReference type="SAM" id="MobiDB-lite"/>
    </source>
</evidence>